<evidence type="ECO:0000313" key="3">
    <source>
        <dbReference type="Proteomes" id="UP000392064"/>
    </source>
</evidence>
<dbReference type="RefSeq" id="WP_153651162.1">
    <property type="nucleotide sequence ID" value="NZ_CP045736.1"/>
</dbReference>
<accession>A0A5Q2MBE0</accession>
<name>A0A5Q2MBE0_9ACTN</name>
<proteinExistence type="predicted"/>
<evidence type="ECO:0000313" key="2">
    <source>
        <dbReference type="EMBL" id="QGG39888.1"/>
    </source>
</evidence>
<geneLocation type="plasmid" evidence="2 3">
    <name>p001</name>
</geneLocation>
<dbReference type="Proteomes" id="UP000392064">
    <property type="component" value="Plasmid p001"/>
</dbReference>
<feature type="compositionally biased region" description="Acidic residues" evidence="1">
    <location>
        <begin position="725"/>
        <end position="746"/>
    </location>
</feature>
<protein>
    <submittedName>
        <fullName evidence="2">Uncharacterized protein</fullName>
    </submittedName>
</protein>
<feature type="region of interest" description="Disordered" evidence="1">
    <location>
        <begin position="819"/>
        <end position="843"/>
    </location>
</feature>
<feature type="region of interest" description="Disordered" evidence="1">
    <location>
        <begin position="724"/>
        <end position="763"/>
    </location>
</feature>
<sequence length="878" mass="91665">MKQDGKWVDIDYTLREAPDGTYKPEAVFGDVRVSGGGTREVARVTFGDGDAMALTWPVPLGRPTVRGGTATYAVSETSDLVVTVTASGVATHLRLNSPPSSDDPTFKFGVETTHLNVDEAAGGLLVTDRSDTHLGNTSTLVAWDARRDAAGDPTNVVRLNAELSRARSSGGSSQQTLDLKAPRGFLSDPATGYPVTIDPDINAVNELRDTYTRPGDTVPTGQSPHLIVGRVGGDTTNVNPAVTLIQWENTFLAGKTISAASMNFYQYFTGSCSPRQINIHPLTAEFHETTTVNSNKPATNNNTGSSTLFTANRGSGCADGPGFVSASTLGLARAWSKGPDAGGLPNWGVQLNVPSADSGDASFERRFCSEEPSNDTSLACSVADRVPFMKFTYSDPAPATPPTPVVTASGLTRTLATTVTGVVKGNVRARFLVKRGSATVSDSYSAFVPSGTLASLDLPALPAGTYTVQAWANDGAQSSTAPSSAETFQVSPQEGLSAIAFTGEENPYTASAVVSGTPGASVRVRFAVKKGASVLFDGYSAFATVPSSGQTPPLTLPLPALALGNYDLVASVYSPSGPLGQPVQVPALADGPPGGSVVPIAQLEAYNTQAAGQSAVGPDESRVIPIWGSGGVPDDASVATITARVRLRNWTASGALQFVDPDSASSPENTSVNFNAGVGDASGGLTQTISVRLSPAGDLVVKNTSGSSVHLQIVPLSYVVLPDDTSADSEPEALDDSDYMWPDGDEPPPAPGDQQEPPMGTLGNDVFFTKGDRVHGVGYASGHGWWLTADPSIINKKAWVTIELQQYNLSELKWKTKDTGRKKVKQGGGSSRRANARRDCKKTNAGVPWRTRIDVDIIGVGDTPNKLTTAVTILSCKV</sequence>
<reference evidence="2 3" key="1">
    <citation type="submission" date="2019-11" db="EMBL/GenBank/DDBJ databases">
        <authorList>
            <person name="Li J."/>
        </authorList>
    </citation>
    <scope>NUCLEOTIDE SEQUENCE [LARGE SCALE GENOMIC DNA]</scope>
    <source>
        <strain evidence="2 3">MF47</strain>
        <plasmid evidence="2 3">p001</plasmid>
    </source>
</reference>
<dbReference type="EMBL" id="CP045736">
    <property type="protein sequence ID" value="QGG39888.1"/>
    <property type="molecule type" value="Genomic_DNA"/>
</dbReference>
<gene>
    <name evidence="2" type="ORF">GEV26_00015</name>
</gene>
<dbReference type="KEGG" id="aef:GEV26_00015"/>
<keyword evidence="3" id="KW-1185">Reference proteome</keyword>
<keyword evidence="2" id="KW-0614">Plasmid</keyword>
<dbReference type="AlphaFoldDB" id="A0A5Q2MBE0"/>
<evidence type="ECO:0000256" key="1">
    <source>
        <dbReference type="SAM" id="MobiDB-lite"/>
    </source>
</evidence>
<organism evidence="2 3">
    <name type="scientific">Aeromicrobium yanjiei</name>
    <dbReference type="NCBI Taxonomy" id="2662028"/>
    <lineage>
        <taxon>Bacteria</taxon>
        <taxon>Bacillati</taxon>
        <taxon>Actinomycetota</taxon>
        <taxon>Actinomycetes</taxon>
        <taxon>Propionibacteriales</taxon>
        <taxon>Nocardioidaceae</taxon>
        <taxon>Aeromicrobium</taxon>
    </lineage>
</organism>